<dbReference type="PANTHER" id="PTHR10359:SF19">
    <property type="entry name" value="DNA REPAIR GLYCOSYLASE MJ1434-RELATED"/>
    <property type="match status" value="1"/>
</dbReference>
<dbReference type="SMART" id="SM00478">
    <property type="entry name" value="ENDO3c"/>
    <property type="match status" value="1"/>
</dbReference>
<dbReference type="GO" id="GO:0046872">
    <property type="term" value="F:metal ion binding"/>
    <property type="evidence" value="ECO:0007669"/>
    <property type="project" value="UniProtKB-KW"/>
</dbReference>
<dbReference type="SUPFAM" id="SSF48150">
    <property type="entry name" value="DNA-glycosylase"/>
    <property type="match status" value="1"/>
</dbReference>
<dbReference type="PIRSF" id="PIRSF001435">
    <property type="entry name" value="Nth"/>
    <property type="match status" value="1"/>
</dbReference>
<keyword evidence="6" id="KW-0255">Endonuclease</keyword>
<dbReference type="CDD" id="cd00056">
    <property type="entry name" value="ENDO3c"/>
    <property type="match status" value="1"/>
</dbReference>
<dbReference type="Pfam" id="PF00730">
    <property type="entry name" value="HhH-GPD"/>
    <property type="match status" value="1"/>
</dbReference>
<protein>
    <submittedName>
        <fullName evidence="6">Endonuclease III domain-containing protein</fullName>
    </submittedName>
</protein>
<dbReference type="AlphaFoldDB" id="A0A5R9GR94"/>
<evidence type="ECO:0000313" key="7">
    <source>
        <dbReference type="Proteomes" id="UP000306585"/>
    </source>
</evidence>
<dbReference type="InterPro" id="IPR011257">
    <property type="entry name" value="DNA_glycosylase"/>
</dbReference>
<keyword evidence="6" id="KW-0378">Hydrolase</keyword>
<evidence type="ECO:0000256" key="3">
    <source>
        <dbReference type="ARBA" id="ARBA00023004"/>
    </source>
</evidence>
<dbReference type="Gene3D" id="1.10.1670.10">
    <property type="entry name" value="Helix-hairpin-Helix base-excision DNA repair enzymes (C-terminal)"/>
    <property type="match status" value="1"/>
</dbReference>
<keyword evidence="3" id="KW-0408">Iron</keyword>
<accession>A0A5R9GR94</accession>
<feature type="domain" description="HhH-GPD" evidence="5">
    <location>
        <begin position="64"/>
        <end position="221"/>
    </location>
</feature>
<reference evidence="6 7" key="1">
    <citation type="journal article" date="2019" name="Appl. Environ. Microbiol.">
        <title>Environmental Evidence and Genomic Insight of Iron-oxidizing Bacteria Preference Towards More Corrosion Resistant Stainless Steel at Higher Salinities.</title>
        <authorList>
            <person name="Garrison C.E."/>
            <person name="Price K.A."/>
            <person name="Field E.K."/>
        </authorList>
    </citation>
    <scope>NUCLEOTIDE SEQUENCE [LARGE SCALE GENOMIC DNA]</scope>
    <source>
        <strain evidence="6 7">P3</strain>
    </source>
</reference>
<keyword evidence="7" id="KW-1185">Reference proteome</keyword>
<dbReference type="GO" id="GO:0004519">
    <property type="term" value="F:endonuclease activity"/>
    <property type="evidence" value="ECO:0007669"/>
    <property type="project" value="UniProtKB-KW"/>
</dbReference>
<dbReference type="Gene3D" id="1.10.340.30">
    <property type="entry name" value="Hypothetical protein, domain 2"/>
    <property type="match status" value="1"/>
</dbReference>
<dbReference type="PANTHER" id="PTHR10359">
    <property type="entry name" value="A/G-SPECIFIC ADENINE GLYCOSYLASE/ENDONUCLEASE III"/>
    <property type="match status" value="1"/>
</dbReference>
<name>A0A5R9GR94_9PROT</name>
<keyword evidence="6" id="KW-0540">Nuclease</keyword>
<dbReference type="InterPro" id="IPR003265">
    <property type="entry name" value="HhH-GPD_domain"/>
</dbReference>
<proteinExistence type="predicted"/>
<comment type="caution">
    <text evidence="6">The sequence shown here is derived from an EMBL/GenBank/DDBJ whole genome shotgun (WGS) entry which is preliminary data.</text>
</comment>
<evidence type="ECO:0000256" key="1">
    <source>
        <dbReference type="ARBA" id="ARBA00022485"/>
    </source>
</evidence>
<keyword evidence="4" id="KW-0411">Iron-sulfur</keyword>
<keyword evidence="2" id="KW-0479">Metal-binding</keyword>
<evidence type="ECO:0000259" key="5">
    <source>
        <dbReference type="SMART" id="SM00478"/>
    </source>
</evidence>
<dbReference type="GO" id="GO:0006284">
    <property type="term" value="P:base-excision repair"/>
    <property type="evidence" value="ECO:0007669"/>
    <property type="project" value="InterPro"/>
</dbReference>
<dbReference type="InterPro" id="IPR023170">
    <property type="entry name" value="HhH_base_excis_C"/>
</dbReference>
<dbReference type="GO" id="GO:0051539">
    <property type="term" value="F:4 iron, 4 sulfur cluster binding"/>
    <property type="evidence" value="ECO:0007669"/>
    <property type="project" value="UniProtKB-KW"/>
</dbReference>
<keyword evidence="1" id="KW-0004">4Fe-4S</keyword>
<evidence type="ECO:0000256" key="2">
    <source>
        <dbReference type="ARBA" id="ARBA00022723"/>
    </source>
</evidence>
<sequence>MRRCQREATGNLTGARSANFVTGFRIRRQRISPIEIYQQLLRAYGPQHWWPADTPFEMMVGAILTQNTSWTQVEAAITQLKRADLLDAKAMLACPTDQLEMMIRSTGFFRQKALRLQSFCHFYLCHGGIDALQKRPDDALRALLLAEKGVGPETADSIMLYAFGRAIFVVDAYTRRIFSRLGLVSDAISYARLQSLFHTQLEHDPALFNEYHALIVFHAKHHCRTKPDCLACPLQEACPAAVVNKAPAPSPCG</sequence>
<evidence type="ECO:0000256" key="4">
    <source>
        <dbReference type="ARBA" id="ARBA00023014"/>
    </source>
</evidence>
<dbReference type="EMBL" id="VBRY01000008">
    <property type="protein sequence ID" value="TLS66777.1"/>
    <property type="molecule type" value="Genomic_DNA"/>
</dbReference>
<organism evidence="6 7">
    <name type="scientific">Mariprofundus erugo</name>
    <dbReference type="NCBI Taxonomy" id="2528639"/>
    <lineage>
        <taxon>Bacteria</taxon>
        <taxon>Pseudomonadati</taxon>
        <taxon>Pseudomonadota</taxon>
        <taxon>Candidatius Mariprofundia</taxon>
        <taxon>Mariprofundales</taxon>
        <taxon>Mariprofundaceae</taxon>
        <taxon>Mariprofundus</taxon>
    </lineage>
</organism>
<dbReference type="Proteomes" id="UP000306585">
    <property type="component" value="Unassembled WGS sequence"/>
</dbReference>
<gene>
    <name evidence="6" type="ORF">FEF65_09670</name>
</gene>
<evidence type="ECO:0000313" key="6">
    <source>
        <dbReference type="EMBL" id="TLS66777.1"/>
    </source>
</evidence>